<dbReference type="Proteomes" id="UP001498421">
    <property type="component" value="Unassembled WGS sequence"/>
</dbReference>
<protein>
    <recommendedName>
        <fullName evidence="1">RSE1/DDB1/CPSF1 first beta-propeller domain-containing protein</fullName>
    </recommendedName>
</protein>
<dbReference type="Pfam" id="PF10433">
    <property type="entry name" value="Beta-prop_RSE1_1st"/>
    <property type="match status" value="1"/>
</dbReference>
<organism evidence="2 3">
    <name type="scientific">Neonectria magnoliae</name>
    <dbReference type="NCBI Taxonomy" id="2732573"/>
    <lineage>
        <taxon>Eukaryota</taxon>
        <taxon>Fungi</taxon>
        <taxon>Dikarya</taxon>
        <taxon>Ascomycota</taxon>
        <taxon>Pezizomycotina</taxon>
        <taxon>Sordariomycetes</taxon>
        <taxon>Hypocreomycetidae</taxon>
        <taxon>Hypocreales</taxon>
        <taxon>Nectriaceae</taxon>
        <taxon>Neonectria</taxon>
    </lineage>
</organism>
<keyword evidence="3" id="KW-1185">Reference proteome</keyword>
<dbReference type="InterPro" id="IPR018846">
    <property type="entry name" value="Beta-prop_RSE1/DDB1/CPSF1_1st"/>
</dbReference>
<accession>A0ABR1HRA8</accession>
<feature type="domain" description="RSE1/DDB1/CPSF1 first beta-propeller" evidence="1">
    <location>
        <begin position="55"/>
        <end position="461"/>
    </location>
</feature>
<dbReference type="EMBL" id="JAZAVK010000096">
    <property type="protein sequence ID" value="KAK7423763.1"/>
    <property type="molecule type" value="Genomic_DNA"/>
</dbReference>
<proteinExistence type="predicted"/>
<gene>
    <name evidence="2" type="ORF">QQZ08_008918</name>
</gene>
<dbReference type="PANTHER" id="PTHR10644">
    <property type="entry name" value="DNA REPAIR/RNA PROCESSING CPSF FAMILY"/>
    <property type="match status" value="1"/>
</dbReference>
<evidence type="ECO:0000313" key="2">
    <source>
        <dbReference type="EMBL" id="KAK7423763.1"/>
    </source>
</evidence>
<evidence type="ECO:0000259" key="1">
    <source>
        <dbReference type="Pfam" id="PF10433"/>
    </source>
</evidence>
<sequence>MAFHSSVLRDGEWVTETVNFQDALKASTAPKPTTEPYPEVPTCGILSTTVLESPVIHWVFPARLRSHDFNDVAFVGDRFVQISALHADGQADEVIRMSNFGARIRNAIVLGPPLQDGVDIPSRLVKPEDHDVLMQDTTKPPSGEIHQPFPPQMLVLILESGDAVFLFIRERADSTLEFVTARYKNPSNLKFLGFHLCVDPTFSYMVAASGEDAFIVYHLKSLEMMGSQYMREGIFNPVVSTRVRHIKGVIQKMEFLHPRPSDDFHVILLLIIMRRGVNHQPSHSRMLYYEWEFGEDLQSVFSKNKSGTRLPEEHQMPLLVVPLRFNTAFLIVSDNSIGIVKCALQGPPVFDSLTTDTPGPTELHHGVAEPLWTAWARPFRLLKYFEQKDVIYLAREDGVIILIEIDANDLMTVVTELGSLNTNVSTAFTTAYDVFADVLIIGGDSGPGGIWKLFPRSRVEQASTIPNWSPAIDLVTTDEHVSWAAGSAAGEAIPRRRTLSNGIRKPDRIFCTSGRGPKSSLTELRWGIQALVGLEIQYDQPVRQSWMFPVDMDGETEFYILLSLPDSSNVLHLPSDLTDATDLAPDASPFDTTCRTIYAVQSEQDTIVQITEASTTLIAPSQSSRHYHGDIFGSSHKTAENAFCKNDLVVISTHKDQVSRLHVSQIDQMNVSQVRSWDTRGEITCISMFTHMERTLIVIGSVVDGSPVISIYSLDSDVIFSKTLDTHGETDCVDSPGQMEAFTNISTSTEGVDGVVLVFGTRSGHLVTGRIAQQEYTQISFSVEHLGMGPVNVSPTSSPFDGDVAVFASCDSILTIMTGFSQRHNKFLKKQPVWATDSQEPSLPSHPVHSVYCLKQSLYGTRGNMSLMMLTGCRILLAEMWPRVGLVPRSIPLKGTPLRVIYSQTWKCLIVAHLKDSCSTLSFIDPDSGKVISSAADKNMNPCDHISGLEHPGDKVFGLSEWLYVKDGKTFPFILVTTQQGLLLIVSVATQMIQTDEGRIRHLQYWTRYKKRGFEDPIYSVVGDAAGILFCVGKVLHWEVLDLGEKKLKPMKQFQLDSPATSLQIVNGKVCALTAGHSLQVMDLHADSETTDISLIHSDQVSRYTSHLIEVGDSAELPRKWPVNLVSTMQGGVVGLWVPWGQRNKELGVVFEGVLPTSVRRFRRGRTRPVWLSWDRGHRYDGLFSTVDGAEILGVSLDGSLQHFALIGMELWRFLRLIQNLAQFSKEVCPFSRGRRNVNMDMDVDVDLQPQPRPNMMHIDGDVLRRCLELRALESLTAIGDGMDLYCEYLDGIRDGAYTEGFREGAEDGQERYLELGYDILQHLLAPVF</sequence>
<dbReference type="Gene3D" id="2.130.10.10">
    <property type="entry name" value="YVTN repeat-like/Quinoprotein amine dehydrogenase"/>
    <property type="match status" value="2"/>
</dbReference>
<reference evidence="2 3" key="1">
    <citation type="journal article" date="2025" name="Microbiol. Resour. Announc.">
        <title>Draft genome sequences for Neonectria magnoliae and Neonectria punicea, canker pathogens of Liriodendron tulipifera and Acer saccharum in West Virginia.</title>
        <authorList>
            <person name="Petronek H.M."/>
            <person name="Kasson M.T."/>
            <person name="Metheny A.M."/>
            <person name="Stauder C.M."/>
            <person name="Lovett B."/>
            <person name="Lynch S.C."/>
            <person name="Garnas J.R."/>
            <person name="Kasson L.R."/>
            <person name="Stajich J.E."/>
        </authorList>
    </citation>
    <scope>NUCLEOTIDE SEQUENCE [LARGE SCALE GENOMIC DNA]</scope>
    <source>
        <strain evidence="2 3">NRRL 64651</strain>
    </source>
</reference>
<name>A0ABR1HRA8_9HYPO</name>
<comment type="caution">
    <text evidence="2">The sequence shown here is derived from an EMBL/GenBank/DDBJ whole genome shotgun (WGS) entry which is preliminary data.</text>
</comment>
<dbReference type="InterPro" id="IPR050358">
    <property type="entry name" value="RSE1/DDB1/CFT1"/>
</dbReference>
<evidence type="ECO:0000313" key="3">
    <source>
        <dbReference type="Proteomes" id="UP001498421"/>
    </source>
</evidence>
<dbReference type="InterPro" id="IPR015943">
    <property type="entry name" value="WD40/YVTN_repeat-like_dom_sf"/>
</dbReference>